<organism evidence="2 3">
    <name type="scientific">Globodera rostochiensis</name>
    <name type="common">Golden nematode worm</name>
    <name type="synonym">Heterodera rostochiensis</name>
    <dbReference type="NCBI Taxonomy" id="31243"/>
    <lineage>
        <taxon>Eukaryota</taxon>
        <taxon>Metazoa</taxon>
        <taxon>Ecdysozoa</taxon>
        <taxon>Nematoda</taxon>
        <taxon>Chromadorea</taxon>
        <taxon>Rhabditida</taxon>
        <taxon>Tylenchina</taxon>
        <taxon>Tylenchomorpha</taxon>
        <taxon>Tylenchoidea</taxon>
        <taxon>Heteroderidae</taxon>
        <taxon>Heteroderinae</taxon>
        <taxon>Globodera</taxon>
    </lineage>
</organism>
<sequence>MPLPSLDEQAVGSRNLGIFGLGHIRALCKCFLIEHFVSHHSSPDIVDVVDVFCWLWCFLLLFCVLRNPIPITACVQPR</sequence>
<evidence type="ECO:0000256" key="1">
    <source>
        <dbReference type="SAM" id="Phobius"/>
    </source>
</evidence>
<accession>A0A914GVN5</accession>
<feature type="transmembrane region" description="Helical" evidence="1">
    <location>
        <begin position="45"/>
        <end position="65"/>
    </location>
</feature>
<dbReference type="WBParaSite" id="Gr19_v10_g11762.t1">
    <property type="protein sequence ID" value="Gr19_v10_g11762.t1"/>
    <property type="gene ID" value="Gr19_v10_g11762"/>
</dbReference>
<dbReference type="Proteomes" id="UP000887572">
    <property type="component" value="Unplaced"/>
</dbReference>
<keyword evidence="1" id="KW-0812">Transmembrane</keyword>
<keyword evidence="1" id="KW-0472">Membrane</keyword>
<protein>
    <submittedName>
        <fullName evidence="3">Uncharacterized protein</fullName>
    </submittedName>
</protein>
<name>A0A914GVN5_GLORO</name>
<evidence type="ECO:0000313" key="2">
    <source>
        <dbReference type="Proteomes" id="UP000887572"/>
    </source>
</evidence>
<evidence type="ECO:0000313" key="3">
    <source>
        <dbReference type="WBParaSite" id="Gr19_v10_g11762.t1"/>
    </source>
</evidence>
<reference evidence="3" key="1">
    <citation type="submission" date="2022-11" db="UniProtKB">
        <authorList>
            <consortium name="WormBaseParasite"/>
        </authorList>
    </citation>
    <scope>IDENTIFICATION</scope>
</reference>
<keyword evidence="2" id="KW-1185">Reference proteome</keyword>
<proteinExistence type="predicted"/>
<keyword evidence="1" id="KW-1133">Transmembrane helix</keyword>
<dbReference type="AlphaFoldDB" id="A0A914GVN5"/>